<feature type="region of interest" description="Disordered" evidence="6">
    <location>
        <begin position="238"/>
        <end position="270"/>
    </location>
</feature>
<keyword evidence="2" id="KW-0813">Transport</keyword>
<dbReference type="GO" id="GO:0016020">
    <property type="term" value="C:membrane"/>
    <property type="evidence" value="ECO:0007669"/>
    <property type="project" value="UniProtKB-SubCell"/>
</dbReference>
<feature type="transmembrane region" description="Helical" evidence="7">
    <location>
        <begin position="393"/>
        <end position="417"/>
    </location>
</feature>
<keyword evidence="10" id="KW-1185">Reference proteome</keyword>
<dbReference type="CDD" id="cd17330">
    <property type="entry name" value="MFS_SLC46_TetA_like"/>
    <property type="match status" value="1"/>
</dbReference>
<evidence type="ECO:0000256" key="4">
    <source>
        <dbReference type="ARBA" id="ARBA00022989"/>
    </source>
</evidence>
<dbReference type="Pfam" id="PF07690">
    <property type="entry name" value="MFS_1"/>
    <property type="match status" value="1"/>
</dbReference>
<dbReference type="InterPro" id="IPR036259">
    <property type="entry name" value="MFS_trans_sf"/>
</dbReference>
<evidence type="ECO:0000259" key="8">
    <source>
        <dbReference type="PROSITE" id="PS50850"/>
    </source>
</evidence>
<feature type="transmembrane region" description="Helical" evidence="7">
    <location>
        <begin position="461"/>
        <end position="482"/>
    </location>
</feature>
<gene>
    <name evidence="9" type="ORF">BDW42DRAFT_199542</name>
</gene>
<organism evidence="9 10">
    <name type="scientific">Aspergillus taichungensis</name>
    <dbReference type="NCBI Taxonomy" id="482145"/>
    <lineage>
        <taxon>Eukaryota</taxon>
        <taxon>Fungi</taxon>
        <taxon>Dikarya</taxon>
        <taxon>Ascomycota</taxon>
        <taxon>Pezizomycotina</taxon>
        <taxon>Eurotiomycetes</taxon>
        <taxon>Eurotiomycetidae</taxon>
        <taxon>Eurotiales</taxon>
        <taxon>Aspergillaceae</taxon>
        <taxon>Aspergillus</taxon>
        <taxon>Aspergillus subgen. Circumdati</taxon>
    </lineage>
</organism>
<feature type="domain" description="Major facilitator superfamily (MFS) profile" evidence="8">
    <location>
        <begin position="11"/>
        <end position="488"/>
    </location>
</feature>
<evidence type="ECO:0000256" key="5">
    <source>
        <dbReference type="ARBA" id="ARBA00023136"/>
    </source>
</evidence>
<dbReference type="PANTHER" id="PTHR23504:SF8">
    <property type="entry name" value="TRANSPORTER, PUTATIVE (AFU_ORTHOLOGUE AFUA_1G03730)-RELATED"/>
    <property type="match status" value="1"/>
</dbReference>
<dbReference type="PROSITE" id="PS50850">
    <property type="entry name" value="MFS"/>
    <property type="match status" value="1"/>
</dbReference>
<reference evidence="10" key="1">
    <citation type="submission" date="2017-12" db="EMBL/GenBank/DDBJ databases">
        <authorList>
            <consortium name="DOE Joint Genome Institute"/>
            <person name="Mondo S.J."/>
            <person name="Kjaerbolling I."/>
            <person name="Vesth T.C."/>
            <person name="Frisvad J.C."/>
            <person name="Nybo J.L."/>
            <person name="Theobald S."/>
            <person name="Kuo A."/>
            <person name="Bowyer P."/>
            <person name="Matsuda Y."/>
            <person name="Lyhne E.K."/>
            <person name="Kogle M.E."/>
            <person name="Clum A."/>
            <person name="Lipzen A."/>
            <person name="Salamov A."/>
            <person name="Ngan C.Y."/>
            <person name="Daum C."/>
            <person name="Chiniquy J."/>
            <person name="Barry K."/>
            <person name="LaButti K."/>
            <person name="Haridas S."/>
            <person name="Simmons B.A."/>
            <person name="Magnuson J.K."/>
            <person name="Mortensen U.H."/>
            <person name="Larsen T.O."/>
            <person name="Grigoriev I.V."/>
            <person name="Baker S.E."/>
            <person name="Andersen M.R."/>
            <person name="Nordberg H.P."/>
            <person name="Cantor M.N."/>
            <person name="Hua S.X."/>
        </authorList>
    </citation>
    <scope>NUCLEOTIDE SEQUENCE [LARGE SCALE GENOMIC DNA]</scope>
    <source>
        <strain evidence="10">IBT 19404</strain>
    </source>
</reference>
<feature type="transmembrane region" description="Helical" evidence="7">
    <location>
        <begin position="182"/>
        <end position="204"/>
    </location>
</feature>
<dbReference type="InterPro" id="IPR020846">
    <property type="entry name" value="MFS_dom"/>
</dbReference>
<name>A0A2J5I3L4_9EURO</name>
<evidence type="ECO:0000256" key="1">
    <source>
        <dbReference type="ARBA" id="ARBA00004141"/>
    </source>
</evidence>
<dbReference type="InterPro" id="IPR011701">
    <property type="entry name" value="MFS"/>
</dbReference>
<dbReference type="AlphaFoldDB" id="A0A2J5I3L4"/>
<keyword evidence="5 7" id="KW-0472">Membrane</keyword>
<evidence type="ECO:0000256" key="3">
    <source>
        <dbReference type="ARBA" id="ARBA00022692"/>
    </source>
</evidence>
<dbReference type="PANTHER" id="PTHR23504">
    <property type="entry name" value="MAJOR FACILITATOR SUPERFAMILY DOMAIN-CONTAINING PROTEIN 10"/>
    <property type="match status" value="1"/>
</dbReference>
<sequence length="508" mass="55591">MRPKPHLPKKQLLILSICRFAEPVVLTSVLPYLPEMIEQVGVPRDQVAKWVGITSAATSLSQAAMAVPWGTASDHFGRKPIILLGLSCTMVVSVLFGLSRTLTALVVSRALLGLLNGNVGIIRTMVAEMVPQRDLQPVAFSVMPLVWTVGSIFGPAFGGALARPVEKHPGLFGGPLLEKFPFLLPNLVAAGLFVVGILTGFLFLEETLSTRKNHRDYGLVLGRALTRLCVFPSRRKTTTLKHEEDEEEEERTPLLGRGRDRDTQPPPRPRWREVFTPQSNLILVAYACMSMHTMAFDSLLPVFLHREVQPREGNPDVRLPWKFLGGFGVDAQTIGIYYTLIGTIGMFIQFLIFPPTARRHGALACLRITTIIFPLLYFITPFTALVPPSLRHATVFLLMLAKLAASIFGFPCTTILLTNSASSLRVLGTLNGVATAMSAVGRAVGPAATGAAFSYGVRCGYIILPWWLLAVVAGVSALPVFWTVEPEGFDEVGERIEYEDESDLSDSE</sequence>
<keyword evidence="3 7" id="KW-0812">Transmembrane</keyword>
<dbReference type="EMBL" id="KZ559511">
    <property type="protein sequence ID" value="PLN84451.1"/>
    <property type="molecule type" value="Genomic_DNA"/>
</dbReference>
<feature type="transmembrane region" description="Helical" evidence="7">
    <location>
        <begin position="280"/>
        <end position="304"/>
    </location>
</feature>
<feature type="transmembrane region" description="Helical" evidence="7">
    <location>
        <begin position="138"/>
        <end position="162"/>
    </location>
</feature>
<evidence type="ECO:0000256" key="6">
    <source>
        <dbReference type="SAM" id="MobiDB-lite"/>
    </source>
</evidence>
<dbReference type="Proteomes" id="UP000235023">
    <property type="component" value="Unassembled WGS sequence"/>
</dbReference>
<dbReference type="GO" id="GO:0022857">
    <property type="term" value="F:transmembrane transporter activity"/>
    <property type="evidence" value="ECO:0007669"/>
    <property type="project" value="InterPro"/>
</dbReference>
<feature type="transmembrane region" description="Helical" evidence="7">
    <location>
        <begin position="81"/>
        <end position="98"/>
    </location>
</feature>
<dbReference type="Gene3D" id="1.20.1250.20">
    <property type="entry name" value="MFS general substrate transporter like domains"/>
    <property type="match status" value="1"/>
</dbReference>
<dbReference type="SUPFAM" id="SSF103473">
    <property type="entry name" value="MFS general substrate transporter"/>
    <property type="match status" value="1"/>
</dbReference>
<protein>
    <submittedName>
        <fullName evidence="9">Permease of the major facilitator superfamily</fullName>
    </submittedName>
</protein>
<keyword evidence="4 7" id="KW-1133">Transmembrane helix</keyword>
<comment type="subcellular location">
    <subcellularLocation>
        <location evidence="1">Membrane</location>
        <topology evidence="1">Multi-pass membrane protein</topology>
    </subcellularLocation>
</comment>
<proteinExistence type="predicted"/>
<evidence type="ECO:0000256" key="2">
    <source>
        <dbReference type="ARBA" id="ARBA00022448"/>
    </source>
</evidence>
<feature type="transmembrane region" description="Helical" evidence="7">
    <location>
        <begin position="104"/>
        <end position="126"/>
    </location>
</feature>
<dbReference type="OrthoDB" id="10262656at2759"/>
<feature type="transmembrane region" description="Helical" evidence="7">
    <location>
        <begin position="334"/>
        <end position="353"/>
    </location>
</feature>
<accession>A0A2J5I3L4</accession>
<evidence type="ECO:0000313" key="9">
    <source>
        <dbReference type="EMBL" id="PLN84451.1"/>
    </source>
</evidence>
<evidence type="ECO:0000313" key="10">
    <source>
        <dbReference type="Proteomes" id="UP000235023"/>
    </source>
</evidence>
<feature type="transmembrane region" description="Helical" evidence="7">
    <location>
        <begin position="365"/>
        <end position="387"/>
    </location>
</feature>
<evidence type="ECO:0000256" key="7">
    <source>
        <dbReference type="SAM" id="Phobius"/>
    </source>
</evidence>